<dbReference type="PRINTS" id="PR00032">
    <property type="entry name" value="HTHARAC"/>
</dbReference>
<dbReference type="RefSeq" id="WP_042609818.1">
    <property type="nucleotide sequence ID" value="NZ_CP087177.1"/>
</dbReference>
<evidence type="ECO:0000259" key="6">
    <source>
        <dbReference type="PROSITE" id="PS01124"/>
    </source>
</evidence>
<dbReference type="InterPro" id="IPR009057">
    <property type="entry name" value="Homeodomain-like_sf"/>
</dbReference>
<name>A0A423NQD9_9PSED</name>
<sequence>MKKETCASSLKDLTKQTGHLKPWQIQRAKQVMLDNLDAGISVAAISQACALSRSHFTRQFKRSTLVSPKEWMREQRILRGKQLLQTSRLLIADIALECGFSDQSHFCRTFVRTEGVTPRAWKQNNQSPAL</sequence>
<proteinExistence type="predicted"/>
<dbReference type="PANTHER" id="PTHR46796:SF14">
    <property type="entry name" value="TRANSCRIPTIONAL REGULATORY PROTEIN"/>
    <property type="match status" value="1"/>
</dbReference>
<organism evidence="7 8">
    <name type="scientific">Pseudomonas moraviensis</name>
    <dbReference type="NCBI Taxonomy" id="321662"/>
    <lineage>
        <taxon>Bacteria</taxon>
        <taxon>Pseudomonadati</taxon>
        <taxon>Pseudomonadota</taxon>
        <taxon>Gammaproteobacteria</taxon>
        <taxon>Pseudomonadales</taxon>
        <taxon>Pseudomonadaceae</taxon>
        <taxon>Pseudomonas</taxon>
    </lineage>
</organism>
<evidence type="ECO:0000256" key="2">
    <source>
        <dbReference type="ARBA" id="ARBA00023015"/>
    </source>
</evidence>
<evidence type="ECO:0000256" key="5">
    <source>
        <dbReference type="ARBA" id="ARBA00037345"/>
    </source>
</evidence>
<comment type="caution">
    <text evidence="7">The sequence shown here is derived from an EMBL/GenBank/DDBJ whole genome shotgun (WGS) entry which is preliminary data.</text>
</comment>
<reference evidence="7 8" key="1">
    <citation type="submission" date="2016-10" db="EMBL/GenBank/DDBJ databases">
        <title>Comparative genome analysis of multiple Pseudomonas spp. focuses on biocontrol and plant growth promoting traits.</title>
        <authorList>
            <person name="Tao X.-Y."/>
            <person name="Taylor C.G."/>
        </authorList>
    </citation>
    <scope>NUCLEOTIDE SEQUENCE [LARGE SCALE GENOMIC DNA]</scope>
    <source>
        <strain evidence="7 8">36B3</strain>
    </source>
</reference>
<gene>
    <name evidence="7" type="ORF">BK674_07735</name>
</gene>
<dbReference type="Proteomes" id="UP000284207">
    <property type="component" value="Unassembled WGS sequence"/>
</dbReference>
<dbReference type="InterPro" id="IPR020449">
    <property type="entry name" value="Tscrpt_reg_AraC-type_HTH"/>
</dbReference>
<dbReference type="Pfam" id="PF12833">
    <property type="entry name" value="HTH_18"/>
    <property type="match status" value="1"/>
</dbReference>
<accession>A0A423NQD9</accession>
<comment type="subcellular location">
    <subcellularLocation>
        <location evidence="1">Cytoplasm</location>
    </subcellularLocation>
</comment>
<dbReference type="AlphaFoldDB" id="A0A423NQD9"/>
<comment type="function">
    <text evidence="5">Regulatory protein of the TOL plasmid xyl operons. XylS activates the xylXYZLTEGFJQKIH operon required for the degradation of toluene, m-xylene and p-xylene.</text>
</comment>
<dbReference type="SUPFAM" id="SSF46689">
    <property type="entry name" value="Homeodomain-like"/>
    <property type="match status" value="2"/>
</dbReference>
<dbReference type="PANTHER" id="PTHR46796">
    <property type="entry name" value="HTH-TYPE TRANSCRIPTIONAL ACTIVATOR RHAS-RELATED"/>
    <property type="match status" value="1"/>
</dbReference>
<dbReference type="InterPro" id="IPR018062">
    <property type="entry name" value="HTH_AraC-typ_CS"/>
</dbReference>
<evidence type="ECO:0000313" key="7">
    <source>
        <dbReference type="EMBL" id="ROO00463.1"/>
    </source>
</evidence>
<dbReference type="GO" id="GO:0005737">
    <property type="term" value="C:cytoplasm"/>
    <property type="evidence" value="ECO:0007669"/>
    <property type="project" value="UniProtKB-SubCell"/>
</dbReference>
<dbReference type="PROSITE" id="PS00041">
    <property type="entry name" value="HTH_ARAC_FAMILY_1"/>
    <property type="match status" value="1"/>
</dbReference>
<evidence type="ECO:0000256" key="1">
    <source>
        <dbReference type="ARBA" id="ARBA00004496"/>
    </source>
</evidence>
<protein>
    <submittedName>
        <fullName evidence="7">AraC family transcriptional regulator</fullName>
    </submittedName>
</protein>
<dbReference type="Gene3D" id="1.10.10.60">
    <property type="entry name" value="Homeodomain-like"/>
    <property type="match status" value="2"/>
</dbReference>
<dbReference type="GO" id="GO:0009893">
    <property type="term" value="P:positive regulation of metabolic process"/>
    <property type="evidence" value="ECO:0007669"/>
    <property type="project" value="UniProtKB-ARBA"/>
</dbReference>
<dbReference type="SMART" id="SM00342">
    <property type="entry name" value="HTH_ARAC"/>
    <property type="match status" value="1"/>
</dbReference>
<dbReference type="InterPro" id="IPR018060">
    <property type="entry name" value="HTH_AraC"/>
</dbReference>
<dbReference type="PROSITE" id="PS01124">
    <property type="entry name" value="HTH_ARAC_FAMILY_2"/>
    <property type="match status" value="1"/>
</dbReference>
<evidence type="ECO:0000313" key="8">
    <source>
        <dbReference type="Proteomes" id="UP000284207"/>
    </source>
</evidence>
<evidence type="ECO:0000256" key="4">
    <source>
        <dbReference type="ARBA" id="ARBA00023163"/>
    </source>
</evidence>
<keyword evidence="3" id="KW-0238">DNA-binding</keyword>
<evidence type="ECO:0000256" key="3">
    <source>
        <dbReference type="ARBA" id="ARBA00023125"/>
    </source>
</evidence>
<dbReference type="GO" id="GO:0003700">
    <property type="term" value="F:DNA-binding transcription factor activity"/>
    <property type="evidence" value="ECO:0007669"/>
    <property type="project" value="InterPro"/>
</dbReference>
<keyword evidence="4" id="KW-0804">Transcription</keyword>
<keyword evidence="2" id="KW-0805">Transcription regulation</keyword>
<feature type="domain" description="HTH araC/xylS-type" evidence="6">
    <location>
        <begin position="26"/>
        <end position="124"/>
    </location>
</feature>
<dbReference type="InterPro" id="IPR050204">
    <property type="entry name" value="AraC_XylS_family_regulators"/>
</dbReference>
<dbReference type="GO" id="GO:0043565">
    <property type="term" value="F:sequence-specific DNA binding"/>
    <property type="evidence" value="ECO:0007669"/>
    <property type="project" value="InterPro"/>
</dbReference>
<dbReference type="EMBL" id="MOCA01000004">
    <property type="protein sequence ID" value="ROO00463.1"/>
    <property type="molecule type" value="Genomic_DNA"/>
</dbReference>